<feature type="region of interest" description="Disordered" evidence="1">
    <location>
        <begin position="1"/>
        <end position="37"/>
    </location>
</feature>
<evidence type="ECO:0000313" key="2">
    <source>
        <dbReference type="EMBL" id="KAK0754283.1"/>
    </source>
</evidence>
<comment type="caution">
    <text evidence="2">The sequence shown here is derived from an EMBL/GenBank/DDBJ whole genome shotgun (WGS) entry which is preliminary data.</text>
</comment>
<protein>
    <submittedName>
        <fullName evidence="2">Uncharacterized protein</fullName>
    </submittedName>
</protein>
<dbReference type="EMBL" id="JAUKUD010000001">
    <property type="protein sequence ID" value="KAK0754283.1"/>
    <property type="molecule type" value="Genomic_DNA"/>
</dbReference>
<feature type="region of interest" description="Disordered" evidence="1">
    <location>
        <begin position="135"/>
        <end position="157"/>
    </location>
</feature>
<evidence type="ECO:0000256" key="1">
    <source>
        <dbReference type="SAM" id="MobiDB-lite"/>
    </source>
</evidence>
<proteinExistence type="predicted"/>
<dbReference type="AlphaFoldDB" id="A0AA40FAK2"/>
<keyword evidence="3" id="KW-1185">Reference proteome</keyword>
<gene>
    <name evidence="2" type="ORF">B0T18DRAFT_34491</name>
</gene>
<evidence type="ECO:0000313" key="3">
    <source>
        <dbReference type="Proteomes" id="UP001172155"/>
    </source>
</evidence>
<feature type="compositionally biased region" description="Low complexity" evidence="1">
    <location>
        <begin position="141"/>
        <end position="157"/>
    </location>
</feature>
<sequence length="157" mass="16752">MSTPASRIDQADRPSQESGGIELPSIPGVSAVASRSTPPMPAVVRGAYQVGRNIYHYPQPGIFANQTNAAVMSGVRTTFKAAQAEASTWGFRLSQRAFRKLLVEEASISVVGSRNAIPSRPLSFANISTRSHSPALTWKGASRPHASSHSSPFYDPS</sequence>
<dbReference type="Proteomes" id="UP001172155">
    <property type="component" value="Unassembled WGS sequence"/>
</dbReference>
<accession>A0AA40FAK2</accession>
<reference evidence="2" key="1">
    <citation type="submission" date="2023-06" db="EMBL/GenBank/DDBJ databases">
        <title>Genome-scale phylogeny and comparative genomics of the fungal order Sordariales.</title>
        <authorList>
            <consortium name="Lawrence Berkeley National Laboratory"/>
            <person name="Hensen N."/>
            <person name="Bonometti L."/>
            <person name="Westerberg I."/>
            <person name="Brannstrom I.O."/>
            <person name="Guillou S."/>
            <person name="Cros-Aarteil S."/>
            <person name="Calhoun S."/>
            <person name="Haridas S."/>
            <person name="Kuo A."/>
            <person name="Mondo S."/>
            <person name="Pangilinan J."/>
            <person name="Riley R."/>
            <person name="LaButti K."/>
            <person name="Andreopoulos B."/>
            <person name="Lipzen A."/>
            <person name="Chen C."/>
            <person name="Yanf M."/>
            <person name="Daum C."/>
            <person name="Ng V."/>
            <person name="Clum A."/>
            <person name="Steindorff A."/>
            <person name="Ohm R."/>
            <person name="Martin F."/>
            <person name="Silar P."/>
            <person name="Natvig D."/>
            <person name="Lalanne C."/>
            <person name="Gautier V."/>
            <person name="Ament-velasquez S.L."/>
            <person name="Kruys A."/>
            <person name="Hutchinson M.I."/>
            <person name="Powell A.J."/>
            <person name="Barry K."/>
            <person name="Miller A.N."/>
            <person name="Grigoriev I.V."/>
            <person name="Debuchy R."/>
            <person name="Gladieux P."/>
            <person name="Thoren M.H."/>
            <person name="Johannesson H."/>
        </authorList>
    </citation>
    <scope>NUCLEOTIDE SEQUENCE</scope>
    <source>
        <strain evidence="2">SMH3187-1</strain>
    </source>
</reference>
<organism evidence="2 3">
    <name type="scientific">Schizothecium vesticola</name>
    <dbReference type="NCBI Taxonomy" id="314040"/>
    <lineage>
        <taxon>Eukaryota</taxon>
        <taxon>Fungi</taxon>
        <taxon>Dikarya</taxon>
        <taxon>Ascomycota</taxon>
        <taxon>Pezizomycotina</taxon>
        <taxon>Sordariomycetes</taxon>
        <taxon>Sordariomycetidae</taxon>
        <taxon>Sordariales</taxon>
        <taxon>Schizotheciaceae</taxon>
        <taxon>Schizothecium</taxon>
    </lineage>
</organism>
<name>A0AA40FAK2_9PEZI</name>